<keyword evidence="5" id="KW-0560">Oxidoreductase</keyword>
<evidence type="ECO:0000256" key="4">
    <source>
        <dbReference type="ARBA" id="ARBA00022827"/>
    </source>
</evidence>
<comment type="similarity">
    <text evidence="2">Belongs to the oxygen-dependent FAD-linked oxidoreductase family.</text>
</comment>
<evidence type="ECO:0000313" key="8">
    <source>
        <dbReference type="Proteomes" id="UP000076632"/>
    </source>
</evidence>
<dbReference type="PANTHER" id="PTHR42973:SF39">
    <property type="entry name" value="FAD-BINDING PCMH-TYPE DOMAIN-CONTAINING PROTEIN"/>
    <property type="match status" value="1"/>
</dbReference>
<dbReference type="GO" id="GO:0071949">
    <property type="term" value="F:FAD binding"/>
    <property type="evidence" value="ECO:0007669"/>
    <property type="project" value="InterPro"/>
</dbReference>
<dbReference type="PANTHER" id="PTHR42973">
    <property type="entry name" value="BINDING OXIDOREDUCTASE, PUTATIVE (AFU_ORTHOLOGUE AFUA_1G17690)-RELATED"/>
    <property type="match status" value="1"/>
</dbReference>
<evidence type="ECO:0000256" key="3">
    <source>
        <dbReference type="ARBA" id="ARBA00022630"/>
    </source>
</evidence>
<feature type="domain" description="FAD-binding PCMH-type" evidence="6">
    <location>
        <begin position="51"/>
        <end position="221"/>
    </location>
</feature>
<dbReference type="InParanoid" id="A0A165J8Y3"/>
<protein>
    <submittedName>
        <fullName evidence="7">FAD binding domain protein</fullName>
    </submittedName>
</protein>
<dbReference type="InterPro" id="IPR050416">
    <property type="entry name" value="FAD-linked_Oxidoreductase"/>
</dbReference>
<dbReference type="InterPro" id="IPR006094">
    <property type="entry name" value="Oxid_FAD_bind_N"/>
</dbReference>
<organism evidence="7 8">
    <name type="scientific">Xylona heveae (strain CBS 132557 / TC161)</name>
    <dbReference type="NCBI Taxonomy" id="1328760"/>
    <lineage>
        <taxon>Eukaryota</taxon>
        <taxon>Fungi</taxon>
        <taxon>Dikarya</taxon>
        <taxon>Ascomycota</taxon>
        <taxon>Pezizomycotina</taxon>
        <taxon>Xylonomycetes</taxon>
        <taxon>Xylonales</taxon>
        <taxon>Xylonaceae</taxon>
        <taxon>Xylona</taxon>
    </lineage>
</organism>
<dbReference type="STRING" id="1328760.A0A165J8Y3"/>
<accession>A0A165J8Y3</accession>
<dbReference type="Proteomes" id="UP000076632">
    <property type="component" value="Unassembled WGS sequence"/>
</dbReference>
<keyword evidence="3" id="KW-0285">Flavoprotein</keyword>
<evidence type="ECO:0000256" key="5">
    <source>
        <dbReference type="ARBA" id="ARBA00023002"/>
    </source>
</evidence>
<keyword evidence="4" id="KW-0274">FAD</keyword>
<dbReference type="GO" id="GO:0016491">
    <property type="term" value="F:oxidoreductase activity"/>
    <property type="evidence" value="ECO:0007669"/>
    <property type="project" value="UniProtKB-KW"/>
</dbReference>
<dbReference type="OMA" id="RSSHFVM"/>
<comment type="cofactor">
    <cofactor evidence="1">
        <name>FAD</name>
        <dbReference type="ChEBI" id="CHEBI:57692"/>
    </cofactor>
</comment>
<dbReference type="PROSITE" id="PS51387">
    <property type="entry name" value="FAD_PCMH"/>
    <property type="match status" value="1"/>
</dbReference>
<dbReference type="InterPro" id="IPR036318">
    <property type="entry name" value="FAD-bd_PCMH-like_sf"/>
</dbReference>
<dbReference type="OrthoDB" id="415825at2759"/>
<dbReference type="Gene3D" id="3.40.462.20">
    <property type="match status" value="1"/>
</dbReference>
<keyword evidence="8" id="KW-1185">Reference proteome</keyword>
<evidence type="ECO:0000256" key="1">
    <source>
        <dbReference type="ARBA" id="ARBA00001974"/>
    </source>
</evidence>
<dbReference type="AlphaFoldDB" id="A0A165J8Y3"/>
<reference evidence="7 8" key="1">
    <citation type="journal article" date="2016" name="Fungal Biol.">
        <title>The genome of Xylona heveae provides a window into fungal endophytism.</title>
        <authorList>
            <person name="Gazis R."/>
            <person name="Kuo A."/>
            <person name="Riley R."/>
            <person name="LaButti K."/>
            <person name="Lipzen A."/>
            <person name="Lin J."/>
            <person name="Amirebrahimi M."/>
            <person name="Hesse C.N."/>
            <person name="Spatafora J.W."/>
            <person name="Henrissat B."/>
            <person name="Hainaut M."/>
            <person name="Grigoriev I.V."/>
            <person name="Hibbett D.S."/>
        </authorList>
    </citation>
    <scope>NUCLEOTIDE SEQUENCE [LARGE SCALE GENOMIC DNA]</scope>
    <source>
        <strain evidence="7 8">TC161</strain>
    </source>
</reference>
<evidence type="ECO:0000256" key="2">
    <source>
        <dbReference type="ARBA" id="ARBA00005466"/>
    </source>
</evidence>
<dbReference type="GeneID" id="28900790"/>
<dbReference type="InterPro" id="IPR012951">
    <property type="entry name" value="BBE"/>
</dbReference>
<proteinExistence type="inferred from homology"/>
<sequence length="481" mass="51871">MIVDDKPATEICQPIVDSRIKELRSCLKSSNLVTPGCSAYGNSIQRWAKSSEKRAGCIVYAESAEDVSATVLFARKHNLDLAVKGGGHSTSGSSSTEGGIVIDLSRMSQVQVFPESKQIAIQGGALWADVDRVAGEYGLATVGGTVNHTGVGGLTLGGGYGWLSGMYGLVIDNLVKANIVLADGRIMSASADENPDLFWAVRGAGQNFGIVVEFTLQAYDQPNPVWAGLLGFAPDKLEAIIEFTNHLSTVNQGNSGLLVVLATPPGMVMPIVMTAIYYNGSTEEGTRQFAPLLALGPILNTVAEIPYHQLNGILSEAGKPGDRVSTKGPVFHAPISPHFVRGIYNDLAQYIHEQPDATATAIFFEFHAPSKICEVAQTATSFAGRDKHNNAMILGKWSQPENDKTCRDWVRKMARKITDETTKLNRGQNEIPKEYVNYDSLGAKAEDVYGANYDRLRQLKSAYDPQNVFNKSHPIVPAPVS</sequence>
<dbReference type="EMBL" id="KV407454">
    <property type="protein sequence ID" value="KZF25911.1"/>
    <property type="molecule type" value="Genomic_DNA"/>
</dbReference>
<evidence type="ECO:0000259" key="6">
    <source>
        <dbReference type="PROSITE" id="PS51387"/>
    </source>
</evidence>
<evidence type="ECO:0000313" key="7">
    <source>
        <dbReference type="EMBL" id="KZF25911.1"/>
    </source>
</evidence>
<dbReference type="SUPFAM" id="SSF56176">
    <property type="entry name" value="FAD-binding/transporter-associated domain-like"/>
    <property type="match status" value="1"/>
</dbReference>
<dbReference type="InterPro" id="IPR016169">
    <property type="entry name" value="FAD-bd_PCMH_sub2"/>
</dbReference>
<dbReference type="RefSeq" id="XP_018191466.1">
    <property type="nucleotide sequence ID" value="XM_018335653.1"/>
</dbReference>
<gene>
    <name evidence="7" type="ORF">L228DRAFT_279174</name>
</gene>
<dbReference type="Gene3D" id="3.30.43.10">
    <property type="entry name" value="Uridine Diphospho-n-acetylenolpyruvylglucosamine Reductase, domain 2"/>
    <property type="match status" value="1"/>
</dbReference>
<dbReference type="InterPro" id="IPR016167">
    <property type="entry name" value="FAD-bd_PCMH_sub1"/>
</dbReference>
<dbReference type="Pfam" id="PF08031">
    <property type="entry name" value="BBE"/>
    <property type="match status" value="1"/>
</dbReference>
<dbReference type="Gene3D" id="3.30.465.10">
    <property type="match status" value="1"/>
</dbReference>
<name>A0A165J8Y3_XYLHT</name>
<dbReference type="InterPro" id="IPR016166">
    <property type="entry name" value="FAD-bd_PCMH"/>
</dbReference>
<dbReference type="Pfam" id="PF01565">
    <property type="entry name" value="FAD_binding_4"/>
    <property type="match status" value="1"/>
</dbReference>